<name>A0A0F9YUV7_9BACT</name>
<organism evidence="2 3">
    <name type="scientific">Candidatus Nomurabacteria bacterium GW2011_GWF1_31_48</name>
    <dbReference type="NCBI Taxonomy" id="1618767"/>
    <lineage>
        <taxon>Bacteria</taxon>
        <taxon>Candidatus Nomuraibacteriota</taxon>
    </lineage>
</organism>
<dbReference type="SMART" id="SM00842">
    <property type="entry name" value="FtsA"/>
    <property type="match status" value="1"/>
</dbReference>
<dbReference type="Gene3D" id="3.30.420.40">
    <property type="match status" value="2"/>
</dbReference>
<dbReference type="CDD" id="cd24049">
    <property type="entry name" value="ASKHA_NBD_PilM"/>
    <property type="match status" value="1"/>
</dbReference>
<dbReference type="Gene3D" id="3.30.1490.300">
    <property type="match status" value="1"/>
</dbReference>
<dbReference type="SUPFAM" id="SSF53067">
    <property type="entry name" value="Actin-like ATPase domain"/>
    <property type="match status" value="1"/>
</dbReference>
<dbReference type="PANTHER" id="PTHR32432">
    <property type="entry name" value="CELL DIVISION PROTEIN FTSA-RELATED"/>
    <property type="match status" value="1"/>
</dbReference>
<accession>A0A0F9YUV7</accession>
<dbReference type="AlphaFoldDB" id="A0A0F9YUV7"/>
<dbReference type="NCBIfam" id="TIGR01175">
    <property type="entry name" value="pilM"/>
    <property type="match status" value="1"/>
</dbReference>
<dbReference type="EMBL" id="LBOG01000003">
    <property type="protein sequence ID" value="KKP30251.1"/>
    <property type="molecule type" value="Genomic_DNA"/>
</dbReference>
<evidence type="ECO:0000259" key="1">
    <source>
        <dbReference type="SMART" id="SM00842"/>
    </source>
</evidence>
<dbReference type="PIRSF" id="PIRSF019169">
    <property type="entry name" value="PilM"/>
    <property type="match status" value="1"/>
</dbReference>
<dbReference type="InterPro" id="IPR003494">
    <property type="entry name" value="SHS2_FtsA"/>
</dbReference>
<dbReference type="Proteomes" id="UP000034934">
    <property type="component" value="Unassembled WGS sequence"/>
</dbReference>
<protein>
    <submittedName>
        <fullName evidence="2">Type IV pilus biogenesis ATPase PilM</fullName>
    </submittedName>
</protein>
<dbReference type="PATRIC" id="fig|1618767.3.peg.328"/>
<gene>
    <name evidence="2" type="ORF">UR19_C0003G0087</name>
</gene>
<sequence>MDNPIKKIFSNINLFKGGDSESVVGIDIGTSSIKVVEIKKKGGKAVLETYGAIALGSYADVDVGRVTSLPVEKIVEALKEVLKQSGVNTVSSAFSIPVQSSLIFTITLPSQIKESEISSVVATEARKYIPIPMTEISLDYFILPQKESSFEEANSEEKSSLLLPEKTEVLIVAIQNNAISKYRSIVSLSSLEASFFEIEIFSSIRSNFEHELSLVLLIDFGASSTKLSLVEFGMVKGFHTINRGGADISDSISKSLSVSFSKAEELKKEFGLFENPTEKDLADIIKVHVDYIFSETNNVLLGYEKKYDRTISKVIFTGGGSLLKGLKEVASNNFRAEIEIGHSFSKVGAPEFLGKVLEATGPEFAVAIGLALRKLQ</sequence>
<comment type="caution">
    <text evidence="2">The sequence shown here is derived from an EMBL/GenBank/DDBJ whole genome shotgun (WGS) entry which is preliminary data.</text>
</comment>
<feature type="domain" description="SHS2" evidence="1">
    <location>
        <begin position="23"/>
        <end position="207"/>
    </location>
</feature>
<dbReference type="InterPro" id="IPR005883">
    <property type="entry name" value="PilM"/>
</dbReference>
<dbReference type="GO" id="GO:0051301">
    <property type="term" value="P:cell division"/>
    <property type="evidence" value="ECO:0007669"/>
    <property type="project" value="InterPro"/>
</dbReference>
<dbReference type="InterPro" id="IPR050696">
    <property type="entry name" value="FtsA/MreB"/>
</dbReference>
<proteinExistence type="predicted"/>
<evidence type="ECO:0000313" key="3">
    <source>
        <dbReference type="Proteomes" id="UP000034934"/>
    </source>
</evidence>
<reference evidence="2 3" key="1">
    <citation type="journal article" date="2015" name="Nature">
        <title>rRNA introns, odd ribosomes, and small enigmatic genomes across a large radiation of phyla.</title>
        <authorList>
            <person name="Brown C.T."/>
            <person name="Hug L.A."/>
            <person name="Thomas B.C."/>
            <person name="Sharon I."/>
            <person name="Castelle C.J."/>
            <person name="Singh A."/>
            <person name="Wilkins M.J."/>
            <person name="Williams K.H."/>
            <person name="Banfield J.F."/>
        </authorList>
    </citation>
    <scope>NUCLEOTIDE SEQUENCE [LARGE SCALE GENOMIC DNA]</scope>
</reference>
<evidence type="ECO:0000313" key="2">
    <source>
        <dbReference type="EMBL" id="KKP30251.1"/>
    </source>
</evidence>
<dbReference type="PANTHER" id="PTHR32432:SF3">
    <property type="entry name" value="ETHANOLAMINE UTILIZATION PROTEIN EUTJ"/>
    <property type="match status" value="1"/>
</dbReference>
<dbReference type="Pfam" id="PF11104">
    <property type="entry name" value="PilM_2"/>
    <property type="match status" value="1"/>
</dbReference>
<dbReference type="InterPro" id="IPR043129">
    <property type="entry name" value="ATPase_NBD"/>
</dbReference>